<dbReference type="InterPro" id="IPR006685">
    <property type="entry name" value="MscS_channel_2nd"/>
</dbReference>
<dbReference type="InterPro" id="IPR049278">
    <property type="entry name" value="MS_channel_C"/>
</dbReference>
<comment type="subcellular location">
    <subcellularLocation>
        <location evidence="1">Cell membrane</location>
        <topology evidence="1">Multi-pass membrane protein</topology>
    </subcellularLocation>
</comment>
<dbReference type="GO" id="GO:0005886">
    <property type="term" value="C:plasma membrane"/>
    <property type="evidence" value="ECO:0007669"/>
    <property type="project" value="UniProtKB-SubCell"/>
</dbReference>
<evidence type="ECO:0000259" key="8">
    <source>
        <dbReference type="Pfam" id="PF00924"/>
    </source>
</evidence>
<dbReference type="Gene3D" id="3.30.70.100">
    <property type="match status" value="1"/>
</dbReference>
<reference evidence="13 14" key="2">
    <citation type="journal article" date="2015" name="MBio">
        <title>Genome-Resolved Metagenomic Analysis Reveals Roles for Candidate Phyla and Other Microbial Community Members in Biogeochemical Transformations in Oil Reservoirs.</title>
        <authorList>
            <person name="Hu P."/>
            <person name="Tom L."/>
            <person name="Singh A."/>
            <person name="Thomas B.C."/>
            <person name="Baker B.J."/>
            <person name="Piceno Y.M."/>
            <person name="Andersen G.L."/>
            <person name="Banfield J.F."/>
        </authorList>
    </citation>
    <scope>NUCLEOTIDE SEQUENCE [LARGE SCALE GENOMIC DNA]</scope>
</reference>
<dbReference type="InterPro" id="IPR006686">
    <property type="entry name" value="MscS_channel_CS"/>
</dbReference>
<comment type="caution">
    <text evidence="11">The sequence shown here is derived from an EMBL/GenBank/DDBJ whole genome shotgun (WGS) entry which is preliminary data.</text>
</comment>
<dbReference type="Pfam" id="PF21088">
    <property type="entry name" value="MS_channel_1st"/>
    <property type="match status" value="1"/>
</dbReference>
<feature type="domain" description="Mechanosensitive ion channel MscS C-terminal" evidence="9">
    <location>
        <begin position="173"/>
        <end position="254"/>
    </location>
</feature>
<evidence type="ECO:0000259" key="9">
    <source>
        <dbReference type="Pfam" id="PF21082"/>
    </source>
</evidence>
<reference evidence="11" key="1">
    <citation type="journal article" date="2015" name="MBio">
        <title>Genome-resolved metagenomic analysis reveals roles for candidate phyla and other microbial community members in biogeochemical transformations in oil reservoirs.</title>
        <authorList>
            <person name="Hu P."/>
            <person name="Tom L."/>
            <person name="Singh A."/>
            <person name="Thomas B.C."/>
            <person name="Baker B.J."/>
            <person name="Piceno Y.M."/>
            <person name="Andersen G.L."/>
            <person name="Banfield J.F."/>
        </authorList>
    </citation>
    <scope>NUCLEOTIDE SEQUENCE [LARGE SCALE GENOMIC DNA]</scope>
    <source>
        <strain evidence="12">49_2300</strain>
        <strain evidence="11">49_95</strain>
    </source>
</reference>
<evidence type="ECO:0000256" key="2">
    <source>
        <dbReference type="ARBA" id="ARBA00008017"/>
    </source>
</evidence>
<dbReference type="Gene3D" id="1.10.287.1260">
    <property type="match status" value="1"/>
</dbReference>
<dbReference type="GO" id="GO:0008381">
    <property type="term" value="F:mechanosensitive monoatomic ion channel activity"/>
    <property type="evidence" value="ECO:0007669"/>
    <property type="project" value="InterPro"/>
</dbReference>
<evidence type="ECO:0000256" key="6">
    <source>
        <dbReference type="ARBA" id="ARBA00023136"/>
    </source>
</evidence>
<feature type="domain" description="Mechanosensitive ion channel transmembrane helices 2/3" evidence="10">
    <location>
        <begin position="57"/>
        <end position="98"/>
    </location>
</feature>
<dbReference type="PANTHER" id="PTHR30221">
    <property type="entry name" value="SMALL-CONDUCTANCE MECHANOSENSITIVE CHANNEL"/>
    <property type="match status" value="1"/>
</dbReference>
<accession>A0A117KME9</accession>
<feature type="transmembrane region" description="Helical" evidence="7">
    <location>
        <begin position="82"/>
        <end position="111"/>
    </location>
</feature>
<feature type="domain" description="Mechanosensitive ion channel MscS" evidence="8">
    <location>
        <begin position="100"/>
        <end position="165"/>
    </location>
</feature>
<proteinExistence type="inferred from homology"/>
<dbReference type="PATRIC" id="fig|2234.6.peg.869"/>
<dbReference type="SUPFAM" id="SSF50182">
    <property type="entry name" value="Sm-like ribonucleoproteins"/>
    <property type="match status" value="1"/>
</dbReference>
<dbReference type="InterPro" id="IPR049142">
    <property type="entry name" value="MS_channel_1st"/>
</dbReference>
<dbReference type="Proteomes" id="UP000054015">
    <property type="component" value="Unassembled WGS sequence"/>
</dbReference>
<dbReference type="InterPro" id="IPR023408">
    <property type="entry name" value="MscS_beta-dom_sf"/>
</dbReference>
<dbReference type="InterPro" id="IPR045275">
    <property type="entry name" value="MscS_archaea/bacteria_type"/>
</dbReference>
<evidence type="ECO:0000313" key="12">
    <source>
        <dbReference type="EMBL" id="KUK05451.1"/>
    </source>
</evidence>
<evidence type="ECO:0000256" key="1">
    <source>
        <dbReference type="ARBA" id="ARBA00004651"/>
    </source>
</evidence>
<feature type="transmembrane region" description="Helical" evidence="7">
    <location>
        <begin position="15"/>
        <end position="35"/>
    </location>
</feature>
<dbReference type="PANTHER" id="PTHR30221:SF20">
    <property type="entry name" value="SMALL-CONDUCTANCE MECHANOSENSITIVE CHANNEL"/>
    <property type="match status" value="1"/>
</dbReference>
<name>A0A117KME9_ARCFL</name>
<keyword evidence="5 7" id="KW-1133">Transmembrane helix</keyword>
<evidence type="ECO:0000259" key="10">
    <source>
        <dbReference type="Pfam" id="PF21088"/>
    </source>
</evidence>
<evidence type="ECO:0000313" key="13">
    <source>
        <dbReference type="Proteomes" id="UP000054015"/>
    </source>
</evidence>
<protein>
    <submittedName>
        <fullName evidence="11">Putative MscS family protein</fullName>
    </submittedName>
</protein>
<organism evidence="11 14">
    <name type="scientific">Archaeoglobus fulgidus</name>
    <dbReference type="NCBI Taxonomy" id="2234"/>
    <lineage>
        <taxon>Archaea</taxon>
        <taxon>Methanobacteriati</taxon>
        <taxon>Methanobacteriota</taxon>
        <taxon>Archaeoglobi</taxon>
        <taxon>Archaeoglobales</taxon>
        <taxon>Archaeoglobaceae</taxon>
        <taxon>Archaeoglobus</taxon>
    </lineage>
</organism>
<evidence type="ECO:0000256" key="7">
    <source>
        <dbReference type="SAM" id="Phobius"/>
    </source>
</evidence>
<keyword evidence="4 7" id="KW-0812">Transmembrane</keyword>
<evidence type="ECO:0000256" key="5">
    <source>
        <dbReference type="ARBA" id="ARBA00022989"/>
    </source>
</evidence>
<evidence type="ECO:0000256" key="4">
    <source>
        <dbReference type="ARBA" id="ARBA00022692"/>
    </source>
</evidence>
<dbReference type="EMBL" id="LGEX01000119">
    <property type="protein sequence ID" value="KUK05451.1"/>
    <property type="molecule type" value="Genomic_DNA"/>
</dbReference>
<dbReference type="InterPro" id="IPR011014">
    <property type="entry name" value="MscS_channel_TM-2"/>
</dbReference>
<evidence type="ECO:0000256" key="3">
    <source>
        <dbReference type="ARBA" id="ARBA00022475"/>
    </source>
</evidence>
<dbReference type="Gene3D" id="2.30.30.60">
    <property type="match status" value="1"/>
</dbReference>
<sequence length="280" mass="31307">MIDVLNYKLYGDVTVYDIIVVIVVMALATIIAKLITTNLRRALIDKMKRDQLELMLKVIYFGIIIVAFIAVLPALGLDLSGLLVAGGITGIVLGFASQSVVANLVSGIFLISEKPIKIGDQVNIDGVAGFVEDVNILSTIIRTYDGLYVRIPNEKVFTSNITNYVAHIARRFEYVVGIRYSDDAEKAIEIIKRIIEEHPFALKNPEPVVFVDNLGDSSVNIVVRIWAPSTEWYSVKMELLWKIKTELEKNGIEIPFPQRVVWFANELRANVEGKEEGRQA</sequence>
<dbReference type="EMBL" id="LGEQ01000007">
    <property type="protein sequence ID" value="KUJ94186.1"/>
    <property type="molecule type" value="Genomic_DNA"/>
</dbReference>
<feature type="transmembrane region" description="Helical" evidence="7">
    <location>
        <begin position="56"/>
        <end position="76"/>
    </location>
</feature>
<dbReference type="AlphaFoldDB" id="A0A117KME9"/>
<dbReference type="Proteomes" id="UP000054307">
    <property type="component" value="Unassembled WGS sequence"/>
</dbReference>
<dbReference type="InterPro" id="IPR011066">
    <property type="entry name" value="MscS_channel_C_sf"/>
</dbReference>
<evidence type="ECO:0000313" key="11">
    <source>
        <dbReference type="EMBL" id="KUJ94186.1"/>
    </source>
</evidence>
<dbReference type="SUPFAM" id="SSF82689">
    <property type="entry name" value="Mechanosensitive channel protein MscS (YggB), C-terminal domain"/>
    <property type="match status" value="1"/>
</dbReference>
<comment type="similarity">
    <text evidence="2">Belongs to the MscS (TC 1.A.23) family.</text>
</comment>
<dbReference type="PROSITE" id="PS01246">
    <property type="entry name" value="UPF0003"/>
    <property type="match status" value="1"/>
</dbReference>
<evidence type="ECO:0000313" key="14">
    <source>
        <dbReference type="Proteomes" id="UP000054307"/>
    </source>
</evidence>
<keyword evidence="6 7" id="KW-0472">Membrane</keyword>
<dbReference type="Pfam" id="PF00924">
    <property type="entry name" value="MS_channel_2nd"/>
    <property type="match status" value="1"/>
</dbReference>
<dbReference type="InterPro" id="IPR010920">
    <property type="entry name" value="LSM_dom_sf"/>
</dbReference>
<dbReference type="SUPFAM" id="SSF82861">
    <property type="entry name" value="Mechanosensitive channel protein MscS (YggB), transmembrane region"/>
    <property type="match status" value="1"/>
</dbReference>
<dbReference type="Pfam" id="PF21082">
    <property type="entry name" value="MS_channel_3rd"/>
    <property type="match status" value="1"/>
</dbReference>
<keyword evidence="3" id="KW-1003">Cell membrane</keyword>
<gene>
    <name evidence="11" type="ORF">XD40_0558</name>
    <name evidence="12" type="ORF">XD48_2310</name>
</gene>